<accession>A0ABV0MMN3</accession>
<evidence type="ECO:0000313" key="3">
    <source>
        <dbReference type="Proteomes" id="UP001476798"/>
    </source>
</evidence>
<dbReference type="EMBL" id="JAHRIO010003820">
    <property type="protein sequence ID" value="MEQ2159914.1"/>
    <property type="molecule type" value="Genomic_DNA"/>
</dbReference>
<feature type="region of interest" description="Disordered" evidence="1">
    <location>
        <begin position="50"/>
        <end position="72"/>
    </location>
</feature>
<evidence type="ECO:0000256" key="1">
    <source>
        <dbReference type="SAM" id="MobiDB-lite"/>
    </source>
</evidence>
<proteinExistence type="predicted"/>
<dbReference type="Proteomes" id="UP001476798">
    <property type="component" value="Unassembled WGS sequence"/>
</dbReference>
<protein>
    <submittedName>
        <fullName evidence="2">Uncharacterized protein</fullName>
    </submittedName>
</protein>
<reference evidence="2 3" key="1">
    <citation type="submission" date="2021-06" db="EMBL/GenBank/DDBJ databases">
        <authorList>
            <person name="Palmer J.M."/>
        </authorList>
    </citation>
    <scope>NUCLEOTIDE SEQUENCE [LARGE SCALE GENOMIC DNA]</scope>
    <source>
        <strain evidence="2 3">GA_2019</strain>
        <tissue evidence="2">Muscle</tissue>
    </source>
</reference>
<keyword evidence="3" id="KW-1185">Reference proteome</keyword>
<evidence type="ECO:0000313" key="2">
    <source>
        <dbReference type="EMBL" id="MEQ2159914.1"/>
    </source>
</evidence>
<comment type="caution">
    <text evidence="2">The sequence shown here is derived from an EMBL/GenBank/DDBJ whole genome shotgun (WGS) entry which is preliminary data.</text>
</comment>
<name>A0ABV0MMN3_9TELE</name>
<sequence>MTLEEQLLMSTSLGRVNGSFPNHMKSIILQREGLFPNGQHLRQLPIFPGENVPADSAQGTGPRHHSDIDGTTNSSVYQRTLEAGSKLGHQQNNDTDIADNLLENGWKKTGLNSDLNLIELFWWDLQRAVQKQISQLKQCWKIEWTRIPPSFS</sequence>
<organism evidence="2 3">
    <name type="scientific">Goodea atripinnis</name>
    <dbReference type="NCBI Taxonomy" id="208336"/>
    <lineage>
        <taxon>Eukaryota</taxon>
        <taxon>Metazoa</taxon>
        <taxon>Chordata</taxon>
        <taxon>Craniata</taxon>
        <taxon>Vertebrata</taxon>
        <taxon>Euteleostomi</taxon>
        <taxon>Actinopterygii</taxon>
        <taxon>Neopterygii</taxon>
        <taxon>Teleostei</taxon>
        <taxon>Neoteleostei</taxon>
        <taxon>Acanthomorphata</taxon>
        <taxon>Ovalentaria</taxon>
        <taxon>Atherinomorphae</taxon>
        <taxon>Cyprinodontiformes</taxon>
        <taxon>Goodeidae</taxon>
        <taxon>Goodea</taxon>
    </lineage>
</organism>
<gene>
    <name evidence="2" type="ORF">GOODEAATRI_028110</name>
</gene>